<keyword evidence="1" id="KW-0614">Plasmid</keyword>
<accession>A0A518XJX9</accession>
<dbReference type="AlphaFoldDB" id="A0A518XJX9"/>
<reference evidence="1 2" key="1">
    <citation type="submission" date="2018-10" db="EMBL/GenBank/DDBJ databases">
        <title>Genome Sequencing of Pantoea dispersa DSM 32899.</title>
        <authorList>
            <person name="Nawrath M."/>
            <person name="Ottenheim C."/>
            <person name="Wilm A."/>
            <person name="Zimmermann W."/>
            <person name="Wu J.C."/>
        </authorList>
    </citation>
    <scope>NUCLEOTIDE SEQUENCE [LARGE SCALE GENOMIC DNA]</scope>
    <source>
        <strain evidence="1 2">DSM 32899</strain>
        <plasmid evidence="1 2">unnamed3</plasmid>
    </source>
</reference>
<dbReference type="OrthoDB" id="3233388at2"/>
<dbReference type="Pfam" id="PF05973">
    <property type="entry name" value="Gp49"/>
    <property type="match status" value="1"/>
</dbReference>
<dbReference type="KEGG" id="pdis:D8B20_21435"/>
<proteinExistence type="predicted"/>
<dbReference type="SUPFAM" id="SSF143011">
    <property type="entry name" value="RelE-like"/>
    <property type="match status" value="1"/>
</dbReference>
<dbReference type="InterPro" id="IPR009241">
    <property type="entry name" value="HigB-like"/>
</dbReference>
<keyword evidence="2" id="KW-1185">Reference proteome</keyword>
<dbReference type="RefSeq" id="WP_145892121.1">
    <property type="nucleotide sequence ID" value="NZ_CP032705.1"/>
</dbReference>
<sequence length="109" mass="12690">MFEVIYHDEAEAELKGLPVAVRVKFDRLVEKLEADPRSLREPHSKTLGDGLFELRTMGGDISRGLWVYQAGQKIYMLRIFIKKSQKTPPAEIETAWQRLEEMKREIQNS</sequence>
<dbReference type="InterPro" id="IPR035093">
    <property type="entry name" value="RelE/ParE_toxin_dom_sf"/>
</dbReference>
<gene>
    <name evidence="1" type="ORF">D8B20_21435</name>
</gene>
<protein>
    <submittedName>
        <fullName evidence="1">Type II toxin-antitoxin system RelE/ParE family toxin</fullName>
    </submittedName>
</protein>
<dbReference type="Proteomes" id="UP000319411">
    <property type="component" value="Plasmid unnamed3"/>
</dbReference>
<name>A0A518XJX9_9GAMM</name>
<dbReference type="EMBL" id="CP032705">
    <property type="protein sequence ID" value="QDY44492.1"/>
    <property type="molecule type" value="Genomic_DNA"/>
</dbReference>
<geneLocation type="plasmid" evidence="1 2">
    <name>unnamed3</name>
</geneLocation>
<organism evidence="1 2">
    <name type="scientific">Candidatus Pantoea soli</name>
    <dbReference type="NCBI Taxonomy" id="3098669"/>
    <lineage>
        <taxon>Bacteria</taxon>
        <taxon>Pseudomonadati</taxon>
        <taxon>Pseudomonadota</taxon>
        <taxon>Gammaproteobacteria</taxon>
        <taxon>Enterobacterales</taxon>
        <taxon>Erwiniaceae</taxon>
        <taxon>Pantoea</taxon>
    </lineage>
</organism>
<evidence type="ECO:0000313" key="1">
    <source>
        <dbReference type="EMBL" id="QDY44492.1"/>
    </source>
</evidence>
<evidence type="ECO:0000313" key="2">
    <source>
        <dbReference type="Proteomes" id="UP000319411"/>
    </source>
</evidence>